<name>D5UVY0_TSUPD</name>
<dbReference type="RefSeq" id="WP_013125825.1">
    <property type="nucleotide sequence ID" value="NC_014158.1"/>
</dbReference>
<dbReference type="EMBL" id="CP001966">
    <property type="protein sequence ID" value="ADG77787.1"/>
    <property type="molecule type" value="Genomic_DNA"/>
</dbReference>
<reference evidence="2 3" key="2">
    <citation type="journal article" date="2011" name="Stand. Genomic Sci.">
        <title>Complete genome sequence of Tsukamurella paurometabola type strain (no. 33).</title>
        <authorList>
            <person name="Munk A.C."/>
            <person name="Lapidus A."/>
            <person name="Lucas S."/>
            <person name="Nolan M."/>
            <person name="Tice H."/>
            <person name="Cheng J.F."/>
            <person name="Del Rio T.G."/>
            <person name="Goodwin L."/>
            <person name="Pitluck S."/>
            <person name="Liolios K."/>
            <person name="Huntemann M."/>
            <person name="Ivanova N."/>
            <person name="Mavromatis K."/>
            <person name="Mikhailova N."/>
            <person name="Pati A."/>
            <person name="Chen A."/>
            <person name="Palaniappan K."/>
            <person name="Tapia R."/>
            <person name="Han C."/>
            <person name="Land M."/>
            <person name="Hauser L."/>
            <person name="Chang Y.J."/>
            <person name="Jeffries C.D."/>
            <person name="Brettin T."/>
            <person name="Yasawong M."/>
            <person name="Brambilla E.M."/>
            <person name="Rohde M."/>
            <person name="Sikorski J."/>
            <person name="Goker M."/>
            <person name="Detter J.C."/>
            <person name="Woyke T."/>
            <person name="Bristow J."/>
            <person name="Eisen J.A."/>
            <person name="Markowitz V."/>
            <person name="Hugenholtz P."/>
            <person name="Kyrpides N.C."/>
            <person name="Klenk H.P."/>
        </authorList>
    </citation>
    <scope>NUCLEOTIDE SEQUENCE [LARGE SCALE GENOMIC DNA]</scope>
    <source>
        <strain evidence="3">ATCC 8368 / DSM 20162 / CCUG 35730 / CIP 100753 / JCM 10117 / KCTC 9821 / NBRC 16120 / NCIMB 702349 / NCTC 13040</strain>
    </source>
</reference>
<gene>
    <name evidence="2" type="ordered locus">Tpau_1156</name>
</gene>
<dbReference type="eggNOG" id="ENOG50343U2">
    <property type="taxonomic scope" value="Bacteria"/>
</dbReference>
<sequence>MVRPDARERLRRRQSAVLDDLLAARVPAGFDARAAALTSRVLAVKRAGSAGRACPSLRTLGTWPHGFVAYAATHPKEGCSAHDARAYITWLRAHGTAAERSWVAVESVRSGARRWAVAGGRPVVRIGAWTVGVPATSPTPRAQ</sequence>
<reference evidence="3" key="1">
    <citation type="submission" date="2010-03" db="EMBL/GenBank/DDBJ databases">
        <title>The complete chromosome of Tsukamurella paurometabola DSM 20162.</title>
        <authorList>
            <consortium name="US DOE Joint Genome Institute (JGI-PGF)"/>
            <person name="Lucas S."/>
            <person name="Copeland A."/>
            <person name="Lapidus A."/>
            <person name="Glavina del Rio T."/>
            <person name="Dalin E."/>
            <person name="Tice H."/>
            <person name="Bruce D."/>
            <person name="Goodwin L."/>
            <person name="Pitluck S."/>
            <person name="Kyrpides N."/>
            <person name="Mavromatis K."/>
            <person name="Ivanova N."/>
            <person name="Mikhailova N."/>
            <person name="Munk A.C."/>
            <person name="Brettin T."/>
            <person name="Detter J.C."/>
            <person name="Tapia R."/>
            <person name="Han C."/>
            <person name="Larimer F."/>
            <person name="Land M."/>
            <person name="Hauser L."/>
            <person name="Markowitz V."/>
            <person name="Cheng J.-F."/>
            <person name="Hugenholtz P."/>
            <person name="Woyke T."/>
            <person name="Wu D."/>
            <person name="Jando M."/>
            <person name="Brambilla E."/>
            <person name="Klenk H.-P."/>
            <person name="Eisen J.A."/>
        </authorList>
    </citation>
    <scope>NUCLEOTIDE SEQUENCE [LARGE SCALE GENOMIC DNA]</scope>
    <source>
        <strain evidence="3">ATCC 8368 / DSM 20162 / CCUG 35730 / CIP 100753 / JCM 10117 / KCTC 9821 / NBRC 16120 / NCIMB 702349 / NCTC 13040</strain>
    </source>
</reference>
<dbReference type="Pfam" id="PF26136">
    <property type="entry name" value="SCO6045_C"/>
    <property type="match status" value="1"/>
</dbReference>
<dbReference type="HOGENOM" id="CLU_1794486_0_0_11"/>
<keyword evidence="3" id="KW-1185">Reference proteome</keyword>
<dbReference type="InterPro" id="IPR058711">
    <property type="entry name" value="SCO6045-like_C"/>
</dbReference>
<evidence type="ECO:0000313" key="3">
    <source>
        <dbReference type="Proteomes" id="UP000001213"/>
    </source>
</evidence>
<dbReference type="KEGG" id="tpr:Tpau_1156"/>
<evidence type="ECO:0000313" key="2">
    <source>
        <dbReference type="EMBL" id="ADG77787.1"/>
    </source>
</evidence>
<evidence type="ECO:0000259" key="1">
    <source>
        <dbReference type="Pfam" id="PF26136"/>
    </source>
</evidence>
<accession>D5UVY0</accession>
<organism evidence="2 3">
    <name type="scientific">Tsukamurella paurometabola (strain ATCC 8368 / DSM 20162 / CCUG 35730 / CIP 100753 / JCM 10117 / KCTC 9821 / NBRC 16120 / NCIMB 702349 / NCTC 13040)</name>
    <name type="common">Corynebacterium paurometabolum</name>
    <dbReference type="NCBI Taxonomy" id="521096"/>
    <lineage>
        <taxon>Bacteria</taxon>
        <taxon>Bacillati</taxon>
        <taxon>Actinomycetota</taxon>
        <taxon>Actinomycetes</taxon>
        <taxon>Mycobacteriales</taxon>
        <taxon>Tsukamurellaceae</taxon>
        <taxon>Tsukamurella</taxon>
    </lineage>
</organism>
<dbReference type="AlphaFoldDB" id="D5UVY0"/>
<feature type="domain" description="SCO6045-like C-terminal" evidence="1">
    <location>
        <begin position="12"/>
        <end position="93"/>
    </location>
</feature>
<dbReference type="STRING" id="521096.Tpau_1156"/>
<proteinExistence type="predicted"/>
<protein>
    <recommendedName>
        <fullName evidence="1">SCO6045-like C-terminal domain-containing protein</fullName>
    </recommendedName>
</protein>
<dbReference type="Proteomes" id="UP000001213">
    <property type="component" value="Chromosome"/>
</dbReference>